<evidence type="ECO:0000313" key="1">
    <source>
        <dbReference type="EMBL" id="GJE99645.1"/>
    </source>
</evidence>
<keyword evidence="2" id="KW-1185">Reference proteome</keyword>
<dbReference type="Proteomes" id="UP000703269">
    <property type="component" value="Unassembled WGS sequence"/>
</dbReference>
<name>A0A9P3GTX2_9APHY</name>
<dbReference type="OrthoDB" id="2782586at2759"/>
<accession>A0A9P3GTX2</accession>
<comment type="caution">
    <text evidence="1">The sequence shown here is derived from an EMBL/GenBank/DDBJ whole genome shotgun (WGS) entry which is preliminary data.</text>
</comment>
<reference evidence="1 2" key="1">
    <citation type="submission" date="2021-08" db="EMBL/GenBank/DDBJ databases">
        <title>Draft Genome Sequence of Phanerochaete sordida strain YK-624.</title>
        <authorList>
            <person name="Mori T."/>
            <person name="Dohra H."/>
            <person name="Suzuki T."/>
            <person name="Kawagishi H."/>
            <person name="Hirai H."/>
        </authorList>
    </citation>
    <scope>NUCLEOTIDE SEQUENCE [LARGE SCALE GENOMIC DNA]</scope>
    <source>
        <strain evidence="1 2">YK-624</strain>
    </source>
</reference>
<proteinExistence type="predicted"/>
<dbReference type="AlphaFoldDB" id="A0A9P3GTX2"/>
<organism evidence="1 2">
    <name type="scientific">Phanerochaete sordida</name>
    <dbReference type="NCBI Taxonomy" id="48140"/>
    <lineage>
        <taxon>Eukaryota</taxon>
        <taxon>Fungi</taxon>
        <taxon>Dikarya</taxon>
        <taxon>Basidiomycota</taxon>
        <taxon>Agaricomycotina</taxon>
        <taxon>Agaricomycetes</taxon>
        <taxon>Polyporales</taxon>
        <taxon>Phanerochaetaceae</taxon>
        <taxon>Phanerochaete</taxon>
    </lineage>
</organism>
<evidence type="ECO:0000313" key="2">
    <source>
        <dbReference type="Proteomes" id="UP000703269"/>
    </source>
</evidence>
<dbReference type="EMBL" id="BPQB01000115">
    <property type="protein sequence ID" value="GJE99645.1"/>
    <property type="molecule type" value="Genomic_DNA"/>
</dbReference>
<gene>
    <name evidence="1" type="ORF">PsYK624_159160</name>
</gene>
<protein>
    <submittedName>
        <fullName evidence="1">Uncharacterized protein</fullName>
    </submittedName>
</protein>
<sequence>MSDNSTQNSGAKFVAKSDSHYYKDFGGFNNFMASYGLKTYSHSDVQEGKAIIEAFREQDRFEWEEAQKARSG</sequence>